<keyword evidence="3" id="KW-1185">Reference proteome</keyword>
<dbReference type="OrthoDB" id="9763050at2"/>
<evidence type="ECO:0000313" key="2">
    <source>
        <dbReference type="EMBL" id="KAA2255461.1"/>
    </source>
</evidence>
<gene>
    <name evidence="2" type="ORF">F0L68_28250</name>
</gene>
<accession>A0A5B2WUL8</accession>
<dbReference type="EMBL" id="VUOB01000056">
    <property type="protein sequence ID" value="KAA2255461.1"/>
    <property type="molecule type" value="Genomic_DNA"/>
</dbReference>
<organism evidence="2 3">
    <name type="scientific">Solihabitans fulvus</name>
    <dbReference type="NCBI Taxonomy" id="1892852"/>
    <lineage>
        <taxon>Bacteria</taxon>
        <taxon>Bacillati</taxon>
        <taxon>Actinomycetota</taxon>
        <taxon>Actinomycetes</taxon>
        <taxon>Pseudonocardiales</taxon>
        <taxon>Pseudonocardiaceae</taxon>
        <taxon>Solihabitans</taxon>
    </lineage>
</organism>
<sequence>MTPRTRSSRGAGSAPRFAAAITILLCGACSSASLAAQDAAPAGRPAPADTAVLTQKNEPTRTGWNAHETVLNQSTLDPAHFGRRTSYPVDGAIYAQPLFVPGLTVDGGTHNAAIVATEHDSVYAFDTDATGQAHAPLWRRSLLPQGARPVSAEHDVTCAAISPEVGVTGTPVIDPATRTLYVVATTREDKDIVYRVYALDLDTGRDRVAPALIEAAAPGTATDATDGRLTFTPRFEQQRMGLLLLGGVVYVSFASYCDEDPSHGWILGYRASDLGRAIVYIDSPDAGSSGKRAGGGGLWESQTGLTADAAGSIYVVTGNGPFDLDTGGANGGNSLLRLVPDGGTLRLADYFAPFDQACLNDHDQDLGSGAPLLLPGAGELLFVGKDGRFYVTSTARLGGHQVVDQPCGAARSRTDVDLITQESPNQTVQGGVWGSETAWTGGGHTYVYTAGVADHLAAWELVGGRVVLSATAQAPEELAYPGGIPVLSSDGDRPGTAILWLVGQESGGPALRAYDPADVSRELYGSEQRPARDRLGSYTNFTVPTVAAGRVLVGTKQTLDVFGPLP</sequence>
<name>A0A5B2WUL8_9PSEU</name>
<dbReference type="Proteomes" id="UP000323454">
    <property type="component" value="Unassembled WGS sequence"/>
</dbReference>
<reference evidence="2 3" key="2">
    <citation type="submission" date="2019-09" db="EMBL/GenBank/DDBJ databases">
        <authorList>
            <person name="Jin C."/>
        </authorList>
    </citation>
    <scope>NUCLEOTIDE SEQUENCE [LARGE SCALE GENOMIC DNA]</scope>
    <source>
        <strain evidence="2 3">AN110305</strain>
    </source>
</reference>
<evidence type="ECO:0000313" key="3">
    <source>
        <dbReference type="Proteomes" id="UP000323454"/>
    </source>
</evidence>
<reference evidence="2 3" key="1">
    <citation type="submission" date="2019-09" db="EMBL/GenBank/DDBJ databases">
        <title>Goodfellowia gen. nov., a new genus of the Pseudonocardineae related to Actinoalloteichus, containing Goodfellowia coeruleoviolacea gen. nov., comb. nov. gen. nov., comb. nov.</title>
        <authorList>
            <person name="Labeda D."/>
        </authorList>
    </citation>
    <scope>NUCLEOTIDE SEQUENCE [LARGE SCALE GENOMIC DNA]</scope>
    <source>
        <strain evidence="2 3">AN110305</strain>
    </source>
</reference>
<comment type="caution">
    <text evidence="2">The sequence shown here is derived from an EMBL/GenBank/DDBJ whole genome shotgun (WGS) entry which is preliminary data.</text>
</comment>
<protein>
    <submittedName>
        <fullName evidence="2">Uncharacterized protein</fullName>
    </submittedName>
</protein>
<keyword evidence="1" id="KW-0732">Signal</keyword>
<feature type="chain" id="PRO_5023073431" evidence="1">
    <location>
        <begin position="36"/>
        <end position="566"/>
    </location>
</feature>
<dbReference type="AlphaFoldDB" id="A0A5B2WUL8"/>
<dbReference type="RefSeq" id="WP_149852869.1">
    <property type="nucleotide sequence ID" value="NZ_VUOB01000056.1"/>
</dbReference>
<evidence type="ECO:0000256" key="1">
    <source>
        <dbReference type="SAM" id="SignalP"/>
    </source>
</evidence>
<feature type="signal peptide" evidence="1">
    <location>
        <begin position="1"/>
        <end position="35"/>
    </location>
</feature>
<proteinExistence type="predicted"/>